<proteinExistence type="predicted"/>
<evidence type="ECO:0000256" key="1">
    <source>
        <dbReference type="SAM" id="Phobius"/>
    </source>
</evidence>
<dbReference type="Proteomes" id="UP000011922">
    <property type="component" value="Unassembled WGS sequence"/>
</dbReference>
<comment type="caution">
    <text evidence="2">The sequence shown here is derived from an EMBL/GenBank/DDBJ whole genome shotgun (WGS) entry which is preliminary data.</text>
</comment>
<dbReference type="RefSeq" id="WP_005987868.1">
    <property type="nucleotide sequence ID" value="NZ_AOSV01000029.1"/>
</dbReference>
<gene>
    <name evidence="2" type="ORF">PCS_02613</name>
</gene>
<evidence type="ECO:0000313" key="3">
    <source>
        <dbReference type="Proteomes" id="UP000011922"/>
    </source>
</evidence>
<name>M5Q0D2_DESAF</name>
<keyword evidence="1" id="KW-0812">Transmembrane</keyword>
<reference evidence="2 3" key="1">
    <citation type="journal article" date="2013" name="Genome Announc.">
        <title>Draft Genome Sequence for Desulfovibrio africanus Strain PCS.</title>
        <authorList>
            <person name="Brown S.D."/>
            <person name="Utturkar S.M."/>
            <person name="Arkin A.P."/>
            <person name="Deutschbauer A.M."/>
            <person name="Elias D.A."/>
            <person name="Hazen T.C."/>
            <person name="Chakraborty R."/>
        </authorList>
    </citation>
    <scope>NUCLEOTIDE SEQUENCE [LARGE SCALE GENOMIC DNA]</scope>
    <source>
        <strain evidence="2 3">PCS</strain>
    </source>
</reference>
<keyword evidence="1" id="KW-0472">Membrane</keyword>
<dbReference type="EMBL" id="AOSV01000029">
    <property type="protein sequence ID" value="EMG36601.1"/>
    <property type="molecule type" value="Genomic_DNA"/>
</dbReference>
<organism evidence="2 3">
    <name type="scientific">Desulfocurvibacter africanus PCS</name>
    <dbReference type="NCBI Taxonomy" id="1262666"/>
    <lineage>
        <taxon>Bacteria</taxon>
        <taxon>Pseudomonadati</taxon>
        <taxon>Thermodesulfobacteriota</taxon>
        <taxon>Desulfovibrionia</taxon>
        <taxon>Desulfovibrionales</taxon>
        <taxon>Desulfovibrionaceae</taxon>
        <taxon>Desulfocurvibacter</taxon>
    </lineage>
</organism>
<feature type="transmembrane region" description="Helical" evidence="1">
    <location>
        <begin position="12"/>
        <end position="31"/>
    </location>
</feature>
<protein>
    <submittedName>
        <fullName evidence="2">Uncharacterized protein</fullName>
    </submittedName>
</protein>
<keyword evidence="1" id="KW-1133">Transmembrane helix</keyword>
<dbReference type="AlphaFoldDB" id="M5Q0D2"/>
<dbReference type="PATRIC" id="fig|1262666.3.peg.2653"/>
<accession>M5Q0D2</accession>
<sequence length="86" mass="9972">MTQQQRDSIARWIGPFLMALIPSLSFAFFVGQQTSAMQVELRAVNHRLSVIEQAIHDSRTQPSEITRLDMICRALGDRMDRLERRQ</sequence>
<evidence type="ECO:0000313" key="2">
    <source>
        <dbReference type="EMBL" id="EMG36601.1"/>
    </source>
</evidence>